<keyword evidence="5" id="KW-0597">Phosphoprotein</keyword>
<evidence type="ECO:0000313" key="17">
    <source>
        <dbReference type="EMBL" id="WNG51688.1"/>
    </source>
</evidence>
<feature type="transmembrane region" description="Helical" evidence="15">
    <location>
        <begin position="221"/>
        <end position="238"/>
    </location>
</feature>
<dbReference type="Proteomes" id="UP001611383">
    <property type="component" value="Chromosome"/>
</dbReference>
<keyword evidence="13 15" id="KW-0472">Membrane</keyword>
<evidence type="ECO:0000256" key="6">
    <source>
        <dbReference type="ARBA" id="ARBA00022679"/>
    </source>
</evidence>
<feature type="coiled-coil region" evidence="14">
    <location>
        <begin position="305"/>
        <end position="336"/>
    </location>
</feature>
<comment type="catalytic activity">
    <reaction evidence="1">
        <text>ATP + protein L-histidine = ADP + protein N-phospho-L-histidine.</text>
        <dbReference type="EC" id="2.7.13.3"/>
    </reaction>
</comment>
<dbReference type="InterPro" id="IPR036890">
    <property type="entry name" value="HATPase_C_sf"/>
</dbReference>
<dbReference type="SUPFAM" id="SSF47384">
    <property type="entry name" value="Homodimeric domain of signal transducing histidine kinase"/>
    <property type="match status" value="1"/>
</dbReference>
<feature type="transmembrane region" description="Helical" evidence="15">
    <location>
        <begin position="195"/>
        <end position="215"/>
    </location>
</feature>
<comment type="subcellular location">
    <subcellularLocation>
        <location evidence="2">Cell membrane</location>
        <topology evidence="2">Multi-pass membrane protein</topology>
    </subcellularLocation>
</comment>
<evidence type="ECO:0000256" key="8">
    <source>
        <dbReference type="ARBA" id="ARBA00022741"/>
    </source>
</evidence>
<dbReference type="RefSeq" id="WP_395811975.1">
    <property type="nucleotide sequence ID" value="NZ_CP043494.1"/>
</dbReference>
<accession>A0ABY9X8H2</accession>
<feature type="transmembrane region" description="Helical" evidence="15">
    <location>
        <begin position="282"/>
        <end position="302"/>
    </location>
</feature>
<dbReference type="EC" id="2.7.13.3" evidence="3"/>
<name>A0ABY9X8H2_9BACT</name>
<evidence type="ECO:0000256" key="15">
    <source>
        <dbReference type="SAM" id="Phobius"/>
    </source>
</evidence>
<dbReference type="Pfam" id="PF02518">
    <property type="entry name" value="HATPase_c"/>
    <property type="match status" value="1"/>
</dbReference>
<dbReference type="InterPro" id="IPR005467">
    <property type="entry name" value="His_kinase_dom"/>
</dbReference>
<evidence type="ECO:0000256" key="4">
    <source>
        <dbReference type="ARBA" id="ARBA00022475"/>
    </source>
</evidence>
<keyword evidence="14" id="KW-0175">Coiled coil</keyword>
<keyword evidence="8" id="KW-0547">Nucleotide-binding</keyword>
<feature type="transmembrane region" description="Helical" evidence="15">
    <location>
        <begin position="40"/>
        <end position="58"/>
    </location>
</feature>
<feature type="transmembrane region" description="Helical" evidence="15">
    <location>
        <begin position="14"/>
        <end position="34"/>
    </location>
</feature>
<sequence>MPEPKHILQRWHPLGRLGLFALLYGASAWLGSNLVRQGELISAMWPASGVAVATLLLSRLRYWPALALTLFLLEPFACLPGRLPPPTYFFISASNTLEAFVGAFLLRRYAGFRPSLERVRDVLALLVLSAMLSTLLSATPSVTMLASVGRFAWTEWWRQLRIFWVGDAMGVLLLAPLLLTWTTRGLEGWSRTRRWELVALMVTLAATVHLVFRWAPAATSVYHPVSYVALPFILWAALRFEARGTAAAMLTLAVVSVSHTLAGRGPFVLGPEGTTAPTTSLVFLQSFLAAVCVSGLMLAAALGERRHAQEKAIHLNRELRQSLEELAATQQELVRRERMAALGELSASVAHEVRNPLGVIANSVAALTRLATPEKNSTAWELLGVMGEEVTRLDHLVNGLLDFARPLEPRLLTQSLGSVVEGALESSLRAEPDARRSVQVTRALDPNLPEAPLDAQLLHLALSNLFTNALQAMPHGGSLQVELGRGEARGSTPQARVSITDTGSGIVPDVMARMFEPFYTTKAAGTGLGLAIVRRIVEAHHGHVEVRSTPGQGTTFTVLLPLAQVPRSAAVA</sequence>
<dbReference type="Pfam" id="PF00512">
    <property type="entry name" value="HisKA"/>
    <property type="match status" value="1"/>
</dbReference>
<keyword evidence="11 15" id="KW-1133">Transmembrane helix</keyword>
<evidence type="ECO:0000256" key="2">
    <source>
        <dbReference type="ARBA" id="ARBA00004651"/>
    </source>
</evidence>
<dbReference type="SMART" id="SM00387">
    <property type="entry name" value="HATPase_c"/>
    <property type="match status" value="1"/>
</dbReference>
<evidence type="ECO:0000256" key="5">
    <source>
        <dbReference type="ARBA" id="ARBA00022553"/>
    </source>
</evidence>
<feature type="transmembrane region" description="Helical" evidence="15">
    <location>
        <begin position="122"/>
        <end position="142"/>
    </location>
</feature>
<dbReference type="PANTHER" id="PTHR43065:SF10">
    <property type="entry name" value="PEROXIDE STRESS-ACTIVATED HISTIDINE KINASE MAK3"/>
    <property type="match status" value="1"/>
</dbReference>
<evidence type="ECO:0000259" key="16">
    <source>
        <dbReference type="PROSITE" id="PS50109"/>
    </source>
</evidence>
<feature type="transmembrane region" description="Helical" evidence="15">
    <location>
        <begin position="245"/>
        <end position="262"/>
    </location>
</feature>
<evidence type="ECO:0000256" key="1">
    <source>
        <dbReference type="ARBA" id="ARBA00000085"/>
    </source>
</evidence>
<keyword evidence="10" id="KW-0067">ATP-binding</keyword>
<evidence type="ECO:0000256" key="10">
    <source>
        <dbReference type="ARBA" id="ARBA00022840"/>
    </source>
</evidence>
<keyword evidence="7 15" id="KW-0812">Transmembrane</keyword>
<evidence type="ECO:0000256" key="13">
    <source>
        <dbReference type="ARBA" id="ARBA00023136"/>
    </source>
</evidence>
<dbReference type="InterPro" id="IPR004358">
    <property type="entry name" value="Sig_transdc_His_kin-like_C"/>
</dbReference>
<dbReference type="Pfam" id="PF05231">
    <property type="entry name" value="MASE1"/>
    <property type="match status" value="1"/>
</dbReference>
<dbReference type="CDD" id="cd00082">
    <property type="entry name" value="HisKA"/>
    <property type="match status" value="1"/>
</dbReference>
<dbReference type="PRINTS" id="PR00344">
    <property type="entry name" value="BCTRLSENSOR"/>
</dbReference>
<gene>
    <name evidence="17" type="ORF">F0U60_51970</name>
</gene>
<dbReference type="InterPro" id="IPR003594">
    <property type="entry name" value="HATPase_dom"/>
</dbReference>
<organism evidence="17 18">
    <name type="scientific">Archangium minus</name>
    <dbReference type="NCBI Taxonomy" id="83450"/>
    <lineage>
        <taxon>Bacteria</taxon>
        <taxon>Pseudomonadati</taxon>
        <taxon>Myxococcota</taxon>
        <taxon>Myxococcia</taxon>
        <taxon>Myxococcales</taxon>
        <taxon>Cystobacterineae</taxon>
        <taxon>Archangiaceae</taxon>
        <taxon>Archangium</taxon>
    </lineage>
</organism>
<feature type="transmembrane region" description="Helical" evidence="15">
    <location>
        <begin position="89"/>
        <end position="110"/>
    </location>
</feature>
<evidence type="ECO:0000256" key="9">
    <source>
        <dbReference type="ARBA" id="ARBA00022777"/>
    </source>
</evidence>
<dbReference type="PROSITE" id="PS50109">
    <property type="entry name" value="HIS_KIN"/>
    <property type="match status" value="1"/>
</dbReference>
<evidence type="ECO:0000256" key="14">
    <source>
        <dbReference type="SAM" id="Coils"/>
    </source>
</evidence>
<keyword evidence="9" id="KW-0418">Kinase</keyword>
<evidence type="ECO:0000256" key="12">
    <source>
        <dbReference type="ARBA" id="ARBA00023012"/>
    </source>
</evidence>
<reference evidence="17 18" key="1">
    <citation type="submission" date="2019-08" db="EMBL/GenBank/DDBJ databases">
        <title>Archangium and Cystobacter genomes.</title>
        <authorList>
            <person name="Chen I.-C.K."/>
            <person name="Wielgoss S."/>
        </authorList>
    </citation>
    <scope>NUCLEOTIDE SEQUENCE [LARGE SCALE GENOMIC DNA]</scope>
    <source>
        <strain evidence="17 18">Cbm 6</strain>
    </source>
</reference>
<dbReference type="SMART" id="SM00388">
    <property type="entry name" value="HisKA"/>
    <property type="match status" value="1"/>
</dbReference>
<dbReference type="PANTHER" id="PTHR43065">
    <property type="entry name" value="SENSOR HISTIDINE KINASE"/>
    <property type="match status" value="1"/>
</dbReference>
<keyword evidence="18" id="KW-1185">Reference proteome</keyword>
<proteinExistence type="predicted"/>
<dbReference type="EMBL" id="CP043494">
    <property type="protein sequence ID" value="WNG51688.1"/>
    <property type="molecule type" value="Genomic_DNA"/>
</dbReference>
<dbReference type="InterPro" id="IPR007895">
    <property type="entry name" value="MASE1"/>
</dbReference>
<dbReference type="SUPFAM" id="SSF55874">
    <property type="entry name" value="ATPase domain of HSP90 chaperone/DNA topoisomerase II/histidine kinase"/>
    <property type="match status" value="1"/>
</dbReference>
<evidence type="ECO:0000256" key="7">
    <source>
        <dbReference type="ARBA" id="ARBA00022692"/>
    </source>
</evidence>
<evidence type="ECO:0000256" key="3">
    <source>
        <dbReference type="ARBA" id="ARBA00012438"/>
    </source>
</evidence>
<evidence type="ECO:0000256" key="11">
    <source>
        <dbReference type="ARBA" id="ARBA00022989"/>
    </source>
</evidence>
<dbReference type="Gene3D" id="1.10.287.130">
    <property type="match status" value="1"/>
</dbReference>
<evidence type="ECO:0000313" key="18">
    <source>
        <dbReference type="Proteomes" id="UP001611383"/>
    </source>
</evidence>
<keyword evidence="6" id="KW-0808">Transferase</keyword>
<protein>
    <recommendedName>
        <fullName evidence="3">histidine kinase</fullName>
        <ecNumber evidence="3">2.7.13.3</ecNumber>
    </recommendedName>
</protein>
<dbReference type="InterPro" id="IPR003661">
    <property type="entry name" value="HisK_dim/P_dom"/>
</dbReference>
<feature type="domain" description="Histidine kinase" evidence="16">
    <location>
        <begin position="348"/>
        <end position="564"/>
    </location>
</feature>
<dbReference type="InterPro" id="IPR036097">
    <property type="entry name" value="HisK_dim/P_sf"/>
</dbReference>
<dbReference type="Gene3D" id="3.30.565.10">
    <property type="entry name" value="Histidine kinase-like ATPase, C-terminal domain"/>
    <property type="match status" value="1"/>
</dbReference>
<feature type="transmembrane region" description="Helical" evidence="15">
    <location>
        <begin position="162"/>
        <end position="183"/>
    </location>
</feature>
<keyword evidence="12" id="KW-0902">Two-component regulatory system</keyword>
<keyword evidence="4" id="KW-1003">Cell membrane</keyword>